<reference evidence="5" key="2">
    <citation type="submission" date="2021-04" db="EMBL/GenBank/DDBJ databases">
        <authorList>
            <person name="Gilroy R."/>
        </authorList>
    </citation>
    <scope>NUCLEOTIDE SEQUENCE</scope>
    <source>
        <strain evidence="5">ChiHecec2B26-7398</strain>
    </source>
</reference>
<dbReference type="InterPro" id="IPR016143">
    <property type="entry name" value="Citrate_synth-like_sm_a-sub"/>
</dbReference>
<dbReference type="PRINTS" id="PR00143">
    <property type="entry name" value="CITRTSNTHASE"/>
</dbReference>
<keyword evidence="4" id="KW-0808">Transferase</keyword>
<gene>
    <name evidence="5" type="ORF">H9846_08745</name>
</gene>
<comment type="similarity">
    <text evidence="2">Belongs to the citrate synthase family.</text>
</comment>
<dbReference type="GO" id="GO:0005829">
    <property type="term" value="C:cytosol"/>
    <property type="evidence" value="ECO:0007669"/>
    <property type="project" value="TreeGrafter"/>
</dbReference>
<dbReference type="AlphaFoldDB" id="A0A9D2BW19"/>
<dbReference type="InterPro" id="IPR036969">
    <property type="entry name" value="Citrate_synthase_sf"/>
</dbReference>
<dbReference type="GO" id="GO:0006099">
    <property type="term" value="P:tricarboxylic acid cycle"/>
    <property type="evidence" value="ECO:0007669"/>
    <property type="project" value="TreeGrafter"/>
</dbReference>
<evidence type="ECO:0000256" key="3">
    <source>
        <dbReference type="ARBA" id="ARBA00012972"/>
    </source>
</evidence>
<dbReference type="GO" id="GO:0036440">
    <property type="term" value="F:citrate synthase activity"/>
    <property type="evidence" value="ECO:0007669"/>
    <property type="project" value="UniProtKB-EC"/>
</dbReference>
<organism evidence="5 6">
    <name type="scientific">Candidatus Gemmiger excrementipullorum</name>
    <dbReference type="NCBI Taxonomy" id="2838610"/>
    <lineage>
        <taxon>Bacteria</taxon>
        <taxon>Bacillati</taxon>
        <taxon>Bacillota</taxon>
        <taxon>Clostridia</taxon>
        <taxon>Eubacteriales</taxon>
        <taxon>Gemmiger</taxon>
    </lineage>
</organism>
<dbReference type="EMBL" id="DXEI01000130">
    <property type="protein sequence ID" value="HIX95529.1"/>
    <property type="molecule type" value="Genomic_DNA"/>
</dbReference>
<dbReference type="SUPFAM" id="SSF48256">
    <property type="entry name" value="Citrate synthase"/>
    <property type="match status" value="1"/>
</dbReference>
<dbReference type="PANTHER" id="PTHR11739">
    <property type="entry name" value="CITRATE SYNTHASE"/>
    <property type="match status" value="1"/>
</dbReference>
<proteinExistence type="inferred from homology"/>
<name>A0A9D2BW19_9FIRM</name>
<dbReference type="Proteomes" id="UP000886751">
    <property type="component" value="Unassembled WGS sequence"/>
</dbReference>
<reference evidence="5" key="1">
    <citation type="journal article" date="2021" name="PeerJ">
        <title>Extensive microbial diversity within the chicken gut microbiome revealed by metagenomics and culture.</title>
        <authorList>
            <person name="Gilroy R."/>
            <person name="Ravi A."/>
            <person name="Getino M."/>
            <person name="Pursley I."/>
            <person name="Horton D.L."/>
            <person name="Alikhan N.F."/>
            <person name="Baker D."/>
            <person name="Gharbi K."/>
            <person name="Hall N."/>
            <person name="Watson M."/>
            <person name="Adriaenssens E.M."/>
            <person name="Foster-Nyarko E."/>
            <person name="Jarju S."/>
            <person name="Secka A."/>
            <person name="Antonio M."/>
            <person name="Oren A."/>
            <person name="Chaudhuri R.R."/>
            <person name="La Ragione R."/>
            <person name="Hildebrand F."/>
            <person name="Pallen M.J."/>
        </authorList>
    </citation>
    <scope>NUCLEOTIDE SEQUENCE</scope>
    <source>
        <strain evidence="5">ChiHecec2B26-7398</strain>
    </source>
</reference>
<sequence length="110" mass="12765">LKNHARRMAYEKGYDEEFEMLCSIERLAPQIFAEEKHGPKKVCANVDLFSGLIYRMLGISEDLYTPLFAIARVPGWCAHRVEEVEFANRIIRPAYQYVGKPQPYVTLAER</sequence>
<dbReference type="InterPro" id="IPR016142">
    <property type="entry name" value="Citrate_synth-like_lrg_a-sub"/>
</dbReference>
<comment type="pathway">
    <text evidence="1">Carbohydrate metabolism; tricarboxylic acid cycle.</text>
</comment>
<evidence type="ECO:0000256" key="1">
    <source>
        <dbReference type="ARBA" id="ARBA00005163"/>
    </source>
</evidence>
<comment type="caution">
    <text evidence="5">The sequence shown here is derived from an EMBL/GenBank/DDBJ whole genome shotgun (WGS) entry which is preliminary data.</text>
</comment>
<evidence type="ECO:0000256" key="4">
    <source>
        <dbReference type="ARBA" id="ARBA00022679"/>
    </source>
</evidence>
<dbReference type="InterPro" id="IPR002020">
    <property type="entry name" value="Citrate_synthase"/>
</dbReference>
<dbReference type="PANTHER" id="PTHR11739:SF4">
    <property type="entry name" value="CITRATE SYNTHASE, PEROXISOMAL"/>
    <property type="match status" value="1"/>
</dbReference>
<evidence type="ECO:0000313" key="6">
    <source>
        <dbReference type="Proteomes" id="UP000886751"/>
    </source>
</evidence>
<dbReference type="EC" id="2.3.3.16" evidence="3"/>
<feature type="non-terminal residue" evidence="5">
    <location>
        <position position="1"/>
    </location>
</feature>
<dbReference type="Gene3D" id="1.10.580.10">
    <property type="entry name" value="Citrate Synthase, domain 1"/>
    <property type="match status" value="1"/>
</dbReference>
<accession>A0A9D2BW19</accession>
<dbReference type="Gene3D" id="1.10.230.10">
    <property type="entry name" value="Cytochrome P450-Terp, domain 2"/>
    <property type="match status" value="1"/>
</dbReference>
<protein>
    <recommendedName>
        <fullName evidence="3">citrate synthase (unknown stereospecificity)</fullName>
        <ecNumber evidence="3">2.3.3.16</ecNumber>
    </recommendedName>
</protein>
<evidence type="ECO:0000313" key="5">
    <source>
        <dbReference type="EMBL" id="HIX95529.1"/>
    </source>
</evidence>
<evidence type="ECO:0000256" key="2">
    <source>
        <dbReference type="ARBA" id="ARBA00010566"/>
    </source>
</evidence>
<dbReference type="GO" id="GO:0005975">
    <property type="term" value="P:carbohydrate metabolic process"/>
    <property type="evidence" value="ECO:0007669"/>
    <property type="project" value="TreeGrafter"/>
</dbReference>
<dbReference type="Pfam" id="PF00285">
    <property type="entry name" value="Citrate_synt"/>
    <property type="match status" value="1"/>
</dbReference>